<keyword evidence="2" id="KW-1185">Reference proteome</keyword>
<sequence>MGVTLRYDDLDRLAAQTIAQRITPWKEALTAANADLAQTRWKNYEIGLKTLGWLAGATEVYGSGGAQAAPASAWIFPGQLWVAWQAKSAAEPDSSVSTHDARHASSQLRLIAEKRGEQPPVGSFTALATPQSTISHAARAICQDHVYLVPLHAAVDLLTALERAWTQASSRGSAIDEAGVLATLTAEQCLPSQWMRRLTSQRLNTLGADGVEEAQ</sequence>
<evidence type="ECO:0000313" key="2">
    <source>
        <dbReference type="Proteomes" id="UP000003653"/>
    </source>
</evidence>
<gene>
    <name evidence="1" type="ORF">HMPREF0591_1409</name>
</gene>
<dbReference type="HOGENOM" id="CLU_1282050_0_0_11"/>
<reference evidence="1 2" key="1">
    <citation type="submission" date="2010-04" db="EMBL/GenBank/DDBJ databases">
        <authorList>
            <person name="Muzny D."/>
            <person name="Qin X."/>
            <person name="Deng J."/>
            <person name="Jiang H."/>
            <person name="Liu Y."/>
            <person name="Qu J."/>
            <person name="Song X.-Z."/>
            <person name="Zhang L."/>
            <person name="Thornton R."/>
            <person name="Coyle M."/>
            <person name="Francisco L."/>
            <person name="Jackson L."/>
            <person name="Javaid M."/>
            <person name="Korchina V."/>
            <person name="Kovar C."/>
            <person name="Mata R."/>
            <person name="Mathew T."/>
            <person name="Ngo R."/>
            <person name="Nguyen L."/>
            <person name="Nguyen N."/>
            <person name="Okwuonu G."/>
            <person name="Ongeri F."/>
            <person name="Pham C."/>
            <person name="Simmons D."/>
            <person name="Wilczek-Boney K."/>
            <person name="Hale W."/>
            <person name="Jakkamsetti A."/>
            <person name="Pham P."/>
            <person name="Ruth R."/>
            <person name="San Lucas F."/>
            <person name="Warren J."/>
            <person name="Zhang J."/>
            <person name="Zhao Z."/>
            <person name="Zhou C."/>
            <person name="Zhu D."/>
            <person name="Lee S."/>
            <person name="Bess C."/>
            <person name="Blankenburg K."/>
            <person name="Forbes L."/>
            <person name="Fu Q."/>
            <person name="Gubbala S."/>
            <person name="Hirani K."/>
            <person name="Jayaseelan J.C."/>
            <person name="Lara F."/>
            <person name="Munidasa M."/>
            <person name="Palculict T."/>
            <person name="Patil S."/>
            <person name="Pu L.-L."/>
            <person name="Saada N."/>
            <person name="Tang L."/>
            <person name="Weissenberger G."/>
            <person name="Zhu Y."/>
            <person name="Hemphill L."/>
            <person name="Shang Y."/>
            <person name="Youmans B."/>
            <person name="Ayvaz T."/>
            <person name="Ross M."/>
            <person name="Santibanez J."/>
            <person name="Aqrawi P."/>
            <person name="Gross S."/>
            <person name="Joshi V."/>
            <person name="Fowler G."/>
            <person name="Nazareth L."/>
            <person name="Reid J."/>
            <person name="Worley K."/>
            <person name="Petrosino J."/>
            <person name="Highlander S."/>
            <person name="Gibbs R."/>
        </authorList>
    </citation>
    <scope>NUCLEOTIDE SEQUENCE [LARGE SCALE GENOMIC DNA]</scope>
    <source>
        <strain evidence="1 2">ATCC BAA-614</strain>
    </source>
</reference>
<accession>D5P5G5</accession>
<organism evidence="1 2">
    <name type="scientific">Mycobacterium parascrofulaceum ATCC BAA-614</name>
    <dbReference type="NCBI Taxonomy" id="525368"/>
    <lineage>
        <taxon>Bacteria</taxon>
        <taxon>Bacillati</taxon>
        <taxon>Actinomycetota</taxon>
        <taxon>Actinomycetes</taxon>
        <taxon>Mycobacteriales</taxon>
        <taxon>Mycobacteriaceae</taxon>
        <taxon>Mycobacterium</taxon>
        <taxon>Mycobacterium simiae complex</taxon>
    </lineage>
</organism>
<dbReference type="EMBL" id="ADNV01000101">
    <property type="protein sequence ID" value="EFG78678.1"/>
    <property type="molecule type" value="Genomic_DNA"/>
</dbReference>
<protein>
    <submittedName>
        <fullName evidence="1">Uncharacterized protein</fullName>
    </submittedName>
</protein>
<evidence type="ECO:0000313" key="1">
    <source>
        <dbReference type="EMBL" id="EFG78678.1"/>
    </source>
</evidence>
<proteinExistence type="predicted"/>
<dbReference type="RefSeq" id="WP_007170430.1">
    <property type="nucleotide sequence ID" value="NZ_GG770556.1"/>
</dbReference>
<dbReference type="AlphaFoldDB" id="D5P5G5"/>
<dbReference type="Proteomes" id="UP000003653">
    <property type="component" value="Unassembled WGS sequence"/>
</dbReference>
<name>D5P5G5_9MYCO</name>
<comment type="caution">
    <text evidence="1">The sequence shown here is derived from an EMBL/GenBank/DDBJ whole genome shotgun (WGS) entry which is preliminary data.</text>
</comment>